<dbReference type="EMBL" id="JAVREN010000044">
    <property type="protein sequence ID" value="MDT0309723.1"/>
    <property type="molecule type" value="Genomic_DNA"/>
</dbReference>
<proteinExistence type="predicted"/>
<gene>
    <name evidence="4" type="ORF">RM780_22580</name>
</gene>
<dbReference type="RefSeq" id="WP_311632687.1">
    <property type="nucleotide sequence ID" value="NZ_JAVREN010000044.1"/>
</dbReference>
<feature type="compositionally biased region" description="Basic and acidic residues" evidence="3">
    <location>
        <begin position="281"/>
        <end position="303"/>
    </location>
</feature>
<keyword evidence="5" id="KW-1185">Reference proteome</keyword>
<dbReference type="InterPro" id="IPR002201">
    <property type="entry name" value="Glyco_trans_9"/>
</dbReference>
<dbReference type="EC" id="2.4.-.-" evidence="4"/>
<dbReference type="Gene3D" id="3.40.50.2000">
    <property type="entry name" value="Glycogen Phosphorylase B"/>
    <property type="match status" value="2"/>
</dbReference>
<dbReference type="PANTHER" id="PTHR30160">
    <property type="entry name" value="TETRAACYLDISACCHARIDE 4'-KINASE-RELATED"/>
    <property type="match status" value="1"/>
</dbReference>
<dbReference type="InterPro" id="IPR051199">
    <property type="entry name" value="LPS_LOS_Heptosyltrfase"/>
</dbReference>
<evidence type="ECO:0000256" key="3">
    <source>
        <dbReference type="SAM" id="MobiDB-lite"/>
    </source>
</evidence>
<evidence type="ECO:0000256" key="1">
    <source>
        <dbReference type="ARBA" id="ARBA00022676"/>
    </source>
</evidence>
<evidence type="ECO:0000313" key="4">
    <source>
        <dbReference type="EMBL" id="MDT0309723.1"/>
    </source>
</evidence>
<evidence type="ECO:0000256" key="2">
    <source>
        <dbReference type="ARBA" id="ARBA00022679"/>
    </source>
</evidence>
<protein>
    <submittedName>
        <fullName evidence="4">Glycosyltransferase family 9 protein</fullName>
        <ecNumber evidence="4">2.4.-.-</ecNumber>
    </submittedName>
</protein>
<sequence length="328" mass="33846">MTPEPPPRLVVLRALGLGDLLTAVPALRALRRAFPAHQILLAAPPALAAPAAATGAVDRLVPATAPGRAVPETIPWSGRRPDLAVDLHGNGPESLRPLRALRPRRLIGYADPAGAPPWPEAEHERERWCRLLEFHGLPADPADLRIAPPAGPSPAPGAVVMHPGADAAARRWPADRFAAVGRALRRAGRAVVVTGGPEEGPLAARVAEGAGLPPTAAFAGTSALPFADLCALLAGARAVVAGDTGIAHLATALATPSVTLFGPVSPRLWGPPPSPAHRVLWHPDDPTDPRPGDAHGRDGPDERLLRIAASEVTEALAALPQRAPAVPA</sequence>
<keyword evidence="2 4" id="KW-0808">Transferase</keyword>
<name>A0ABU2LDR7_9ACTN</name>
<dbReference type="GO" id="GO:0016757">
    <property type="term" value="F:glycosyltransferase activity"/>
    <property type="evidence" value="ECO:0007669"/>
    <property type="project" value="UniProtKB-KW"/>
</dbReference>
<dbReference type="CDD" id="cd03789">
    <property type="entry name" value="GT9_LPS_heptosyltransferase"/>
    <property type="match status" value="1"/>
</dbReference>
<dbReference type="Proteomes" id="UP001183388">
    <property type="component" value="Unassembled WGS sequence"/>
</dbReference>
<comment type="caution">
    <text evidence="4">The sequence shown here is derived from an EMBL/GenBank/DDBJ whole genome shotgun (WGS) entry which is preliminary data.</text>
</comment>
<dbReference type="SUPFAM" id="SSF53756">
    <property type="entry name" value="UDP-Glycosyltransferase/glycogen phosphorylase"/>
    <property type="match status" value="1"/>
</dbReference>
<feature type="region of interest" description="Disordered" evidence="3">
    <location>
        <begin position="275"/>
        <end position="303"/>
    </location>
</feature>
<accession>A0ABU2LDR7</accession>
<keyword evidence="1 4" id="KW-0328">Glycosyltransferase</keyword>
<reference evidence="5" key="1">
    <citation type="submission" date="2023-07" db="EMBL/GenBank/DDBJ databases">
        <title>30 novel species of actinomycetes from the DSMZ collection.</title>
        <authorList>
            <person name="Nouioui I."/>
        </authorList>
    </citation>
    <scope>NUCLEOTIDE SEQUENCE [LARGE SCALE GENOMIC DNA]</scope>
    <source>
        <strain evidence="5">DSM 44917</strain>
    </source>
</reference>
<evidence type="ECO:0000313" key="5">
    <source>
        <dbReference type="Proteomes" id="UP001183388"/>
    </source>
</evidence>
<dbReference type="PANTHER" id="PTHR30160:SF1">
    <property type="entry name" value="LIPOPOLYSACCHARIDE 1,2-N-ACETYLGLUCOSAMINETRANSFERASE-RELATED"/>
    <property type="match status" value="1"/>
</dbReference>
<dbReference type="Pfam" id="PF01075">
    <property type="entry name" value="Glyco_transf_9"/>
    <property type="match status" value="1"/>
</dbReference>
<organism evidence="4 5">
    <name type="scientific">Streptomyces boetiae</name>
    <dbReference type="NCBI Taxonomy" id="3075541"/>
    <lineage>
        <taxon>Bacteria</taxon>
        <taxon>Bacillati</taxon>
        <taxon>Actinomycetota</taxon>
        <taxon>Actinomycetes</taxon>
        <taxon>Kitasatosporales</taxon>
        <taxon>Streptomycetaceae</taxon>
        <taxon>Streptomyces</taxon>
    </lineage>
</organism>